<reference evidence="1" key="1">
    <citation type="submission" date="2022-07" db="EMBL/GenBank/DDBJ databases">
        <title>Phylogenomic reconstructions and comparative analyses of Kickxellomycotina fungi.</title>
        <authorList>
            <person name="Reynolds N.K."/>
            <person name="Stajich J.E."/>
            <person name="Barry K."/>
            <person name="Grigoriev I.V."/>
            <person name="Crous P."/>
            <person name="Smith M.E."/>
        </authorList>
    </citation>
    <scope>NUCLEOTIDE SEQUENCE</scope>
    <source>
        <strain evidence="1">Benny 63K</strain>
    </source>
</reference>
<dbReference type="EMBL" id="JANBPG010000025">
    <property type="protein sequence ID" value="KAJ1901513.1"/>
    <property type="molecule type" value="Genomic_DNA"/>
</dbReference>
<evidence type="ECO:0000313" key="2">
    <source>
        <dbReference type="Proteomes" id="UP001150581"/>
    </source>
</evidence>
<gene>
    <name evidence="1" type="ORF">LPJ66_000736</name>
</gene>
<dbReference type="Proteomes" id="UP001150581">
    <property type="component" value="Unassembled WGS sequence"/>
</dbReference>
<accession>A0ACC1IV72</accession>
<organism evidence="1 2">
    <name type="scientific">Kickxella alabastrina</name>
    <dbReference type="NCBI Taxonomy" id="61397"/>
    <lineage>
        <taxon>Eukaryota</taxon>
        <taxon>Fungi</taxon>
        <taxon>Fungi incertae sedis</taxon>
        <taxon>Zoopagomycota</taxon>
        <taxon>Kickxellomycotina</taxon>
        <taxon>Kickxellomycetes</taxon>
        <taxon>Kickxellales</taxon>
        <taxon>Kickxellaceae</taxon>
        <taxon>Kickxella</taxon>
    </lineage>
</organism>
<sequence length="290" mass="32348">MNFDEREEDFREMAAMGNIKAVTAYLRSGIQVDHQNKMNGWTALHWACARGHLKVADMLIRAGANLHIKNAKSQRPVDICKTDELRELFGFHMGSPEMEESCRASSVIMSEQSFVPNYMNNPDFSKAWGVPDSAMLPGHGESGYMRQRQFEASMSNSSNRLPVSTRTISAPGPRTALALEPASLATTPATGEADSEERELLVYGEQYNDENLIGSVFVDNPAQTVTELISQIREELDGVPEKISISRYNGKLTIPISAKQEEFSINKIFRNFDDVVVIKPRTTEAKKEAE</sequence>
<keyword evidence="2" id="KW-1185">Reference proteome</keyword>
<comment type="caution">
    <text evidence="1">The sequence shown here is derived from an EMBL/GenBank/DDBJ whole genome shotgun (WGS) entry which is preliminary data.</text>
</comment>
<name>A0ACC1IV72_9FUNG</name>
<proteinExistence type="predicted"/>
<protein>
    <submittedName>
        <fullName evidence="1">Uncharacterized protein</fullName>
    </submittedName>
</protein>
<evidence type="ECO:0000313" key="1">
    <source>
        <dbReference type="EMBL" id="KAJ1901513.1"/>
    </source>
</evidence>